<proteinExistence type="predicted"/>
<organism evidence="1 2">
    <name type="scientific">Mythimna loreyi</name>
    <dbReference type="NCBI Taxonomy" id="667449"/>
    <lineage>
        <taxon>Eukaryota</taxon>
        <taxon>Metazoa</taxon>
        <taxon>Ecdysozoa</taxon>
        <taxon>Arthropoda</taxon>
        <taxon>Hexapoda</taxon>
        <taxon>Insecta</taxon>
        <taxon>Pterygota</taxon>
        <taxon>Neoptera</taxon>
        <taxon>Endopterygota</taxon>
        <taxon>Lepidoptera</taxon>
        <taxon>Glossata</taxon>
        <taxon>Ditrysia</taxon>
        <taxon>Noctuoidea</taxon>
        <taxon>Noctuidae</taxon>
        <taxon>Noctuinae</taxon>
        <taxon>Hadenini</taxon>
        <taxon>Mythimna</taxon>
    </lineage>
</organism>
<keyword evidence="2" id="KW-1185">Reference proteome</keyword>
<evidence type="ECO:0000313" key="1">
    <source>
        <dbReference type="EMBL" id="KAJ8724294.1"/>
    </source>
</evidence>
<name>A0ACC2QRN3_9NEOP</name>
<dbReference type="EMBL" id="CM056784">
    <property type="protein sequence ID" value="KAJ8724294.1"/>
    <property type="molecule type" value="Genomic_DNA"/>
</dbReference>
<gene>
    <name evidence="1" type="ORF">PYW08_015768</name>
</gene>
<protein>
    <submittedName>
        <fullName evidence="1">Uncharacterized protein</fullName>
    </submittedName>
</protein>
<evidence type="ECO:0000313" key="2">
    <source>
        <dbReference type="Proteomes" id="UP001231649"/>
    </source>
</evidence>
<comment type="caution">
    <text evidence="1">The sequence shown here is derived from an EMBL/GenBank/DDBJ whole genome shotgun (WGS) entry which is preliminary data.</text>
</comment>
<sequence>MATAVTDDWTEEKCLQLIREFRLRPVLWDPKDPYFFKKKMKPMAWQEIGDKIDISPDRCKHKMIILMSSFRREKAKIMHSLKSTTDPSMYYKSTWFAFKDMAFLMDKENERKRRLHAQGTDDDDDDDSFDVIQNTILRNHIGTPVPMKRYRRESIPLKREAIQKVVEEAEEDDVIPVSPQSHSMPGPSQTAAERDEEIKSFATFIGNKMKKYSDATKNAVQQAICEIIFKADQNDFEPHCFEKFTIIDDDDPLNKAIYDSQFTTVIKVQHDSDDSS</sequence>
<dbReference type="Proteomes" id="UP001231649">
    <property type="component" value="Chromosome 8"/>
</dbReference>
<reference evidence="1" key="1">
    <citation type="submission" date="2023-03" db="EMBL/GenBank/DDBJ databases">
        <title>Chromosome-level genomes of two armyworms, Mythimna separata and Mythimna loreyi, provide insights into the biosynthesis and reception of sex pheromones.</title>
        <authorList>
            <person name="Zhao H."/>
        </authorList>
    </citation>
    <scope>NUCLEOTIDE SEQUENCE</scope>
    <source>
        <strain evidence="1">BeijingLab</strain>
    </source>
</reference>
<accession>A0ACC2QRN3</accession>